<dbReference type="Pfam" id="PF21672">
    <property type="entry name" value="COMM_HN"/>
    <property type="match status" value="1"/>
</dbReference>
<dbReference type="OrthoDB" id="77522at2759"/>
<accession>A0A9W7LFP3</accession>
<comment type="caution">
    <text evidence="2">The sequence shown here is derived from an EMBL/GenBank/DDBJ whole genome shotgun (WGS) entry which is preliminary data.</text>
</comment>
<evidence type="ECO:0000313" key="2">
    <source>
        <dbReference type="EMBL" id="GMI48388.1"/>
    </source>
</evidence>
<dbReference type="InterPro" id="IPR037361">
    <property type="entry name" value="COMMD10"/>
</dbReference>
<feature type="domain" description="COMM" evidence="1">
    <location>
        <begin position="137"/>
        <end position="210"/>
    </location>
</feature>
<gene>
    <name evidence="2" type="ORF">TrCOL_g10829</name>
</gene>
<organism evidence="2 3">
    <name type="scientific">Triparma columacea</name>
    <dbReference type="NCBI Taxonomy" id="722753"/>
    <lineage>
        <taxon>Eukaryota</taxon>
        <taxon>Sar</taxon>
        <taxon>Stramenopiles</taxon>
        <taxon>Ochrophyta</taxon>
        <taxon>Bolidophyceae</taxon>
        <taxon>Parmales</taxon>
        <taxon>Triparmaceae</taxon>
        <taxon>Triparma</taxon>
    </lineage>
</organism>
<name>A0A9W7LFP3_9STRA</name>
<dbReference type="PANTHER" id="PTHR12333:SF0">
    <property type="entry name" value="COMM DOMAIN-CONTAINING PROTEIN 10"/>
    <property type="match status" value="1"/>
</dbReference>
<reference evidence="3" key="1">
    <citation type="journal article" date="2023" name="Commun. Biol.">
        <title>Genome analysis of Parmales, the sister group of diatoms, reveals the evolutionary specialization of diatoms from phago-mixotrophs to photoautotrophs.</title>
        <authorList>
            <person name="Ban H."/>
            <person name="Sato S."/>
            <person name="Yoshikawa S."/>
            <person name="Yamada K."/>
            <person name="Nakamura Y."/>
            <person name="Ichinomiya M."/>
            <person name="Sato N."/>
            <person name="Blanc-Mathieu R."/>
            <person name="Endo H."/>
            <person name="Kuwata A."/>
            <person name="Ogata H."/>
        </authorList>
    </citation>
    <scope>NUCLEOTIDE SEQUENCE [LARGE SCALE GENOMIC DNA]</scope>
</reference>
<dbReference type="Proteomes" id="UP001165065">
    <property type="component" value="Unassembled WGS sequence"/>
</dbReference>
<evidence type="ECO:0000313" key="3">
    <source>
        <dbReference type="Proteomes" id="UP001165065"/>
    </source>
</evidence>
<sequence>MAALAASTEAFPTSSRFLSAVKVLNTFPVAKFSSVLKRLSSRVHLRSGSYFTPSEASQLSSSFNCSSLELSDSLNACGYVFEQCAYSSVGGDALEATLRGAGMEGGHVEAFRKAWEKEGAGIVKNFRDASSMGTPMVMKGVEWALSINMSNSSLKNTKDATARFEVELGREAGGGGGDKGETIAMEFGHEGMWEFFKDLDRIQEQLDTLTS</sequence>
<dbReference type="InterPro" id="IPR017920">
    <property type="entry name" value="COMM"/>
</dbReference>
<protein>
    <recommendedName>
        <fullName evidence="1">COMM domain-containing protein</fullName>
    </recommendedName>
</protein>
<dbReference type="PANTHER" id="PTHR12333">
    <property type="entry name" value="COMM DOMAIN CONTAINING PROTEIN 10"/>
    <property type="match status" value="1"/>
</dbReference>
<keyword evidence="3" id="KW-1185">Reference proteome</keyword>
<dbReference type="PROSITE" id="PS51269">
    <property type="entry name" value="COMM"/>
    <property type="match status" value="1"/>
</dbReference>
<evidence type="ECO:0000259" key="1">
    <source>
        <dbReference type="PROSITE" id="PS51269"/>
    </source>
</evidence>
<dbReference type="EMBL" id="BRYA01000389">
    <property type="protein sequence ID" value="GMI48388.1"/>
    <property type="molecule type" value="Genomic_DNA"/>
</dbReference>
<dbReference type="AlphaFoldDB" id="A0A9W7LFP3"/>
<proteinExistence type="predicted"/>